<name>A0A5B1CDW9_9BACT</name>
<dbReference type="PANTHER" id="PTHR10264:SF83">
    <property type="entry name" value="BLL5629 PROTEIN"/>
    <property type="match status" value="1"/>
</dbReference>
<accession>A0A5B1CDW9</accession>
<keyword evidence="4" id="KW-0378">Hydrolase</keyword>
<dbReference type="GO" id="GO:0006508">
    <property type="term" value="P:proteolysis"/>
    <property type="evidence" value="ECO:0007669"/>
    <property type="project" value="UniProtKB-KW"/>
</dbReference>
<evidence type="ECO:0000256" key="2">
    <source>
        <dbReference type="ARBA" id="ARBA00008164"/>
    </source>
</evidence>
<feature type="domain" description="Band 7" evidence="3">
    <location>
        <begin position="83"/>
        <end position="314"/>
    </location>
</feature>
<dbReference type="Proteomes" id="UP000322699">
    <property type="component" value="Unassembled WGS sequence"/>
</dbReference>
<dbReference type="Pfam" id="PF01145">
    <property type="entry name" value="Band_7"/>
    <property type="match status" value="1"/>
</dbReference>
<comment type="similarity">
    <text evidence="2">Belongs to the band 7/mec-2 family.</text>
</comment>
<comment type="caution">
    <text evidence="4">The sequence shown here is derived from an EMBL/GenBank/DDBJ whole genome shotgun (WGS) entry which is preliminary data.</text>
</comment>
<dbReference type="SMART" id="SM00244">
    <property type="entry name" value="PHB"/>
    <property type="match status" value="1"/>
</dbReference>
<dbReference type="AlphaFoldDB" id="A0A5B1CDW9"/>
<sequence length="385" mass="43252">MLRIFNKIHYLRFIMFKKTHIRSYEVGLKFREGEFVGLLGAGKHYAFTRFGKTKVEVVSKRDPWIQHEQLDVIVKSGVLADKAEVVDLRDHERALVWIDGRFSRVLGPGLYAYWTGVRDVRIETVAIENARLEHKQLASIVRGGDALRFLDVCKVDRDHIGVLFLDGRYVDQLGPGLYAFWKDAGDARVVEIDMRESQVDVSGQEMLTADKVSLRINAMVTYVVKDARRAVSSSDDVRQSIYRETQLALRSSVGSRELDVFLSGKNGEGKDDLIEELEQNVRDRAGVLGLEVVSVGIRDVILPGDMKDLMNKVTEAKKAAEANLIARREETAAMRSQANTAKLLADNPTLMRLRELEVLEKIASAGNMNIVLGEKGLADRVVNLL</sequence>
<keyword evidence="5" id="KW-1185">Reference proteome</keyword>
<dbReference type="Gene3D" id="3.30.479.30">
    <property type="entry name" value="Band 7 domain"/>
    <property type="match status" value="1"/>
</dbReference>
<dbReference type="InterPro" id="IPR036013">
    <property type="entry name" value="Band_7/SPFH_dom_sf"/>
</dbReference>
<dbReference type="EMBL" id="VRLW01000001">
    <property type="protein sequence ID" value="KAA1258065.1"/>
    <property type="molecule type" value="Genomic_DNA"/>
</dbReference>
<dbReference type="InterPro" id="IPR043202">
    <property type="entry name" value="Band-7_stomatin-like"/>
</dbReference>
<dbReference type="PANTHER" id="PTHR10264">
    <property type="entry name" value="BAND 7 PROTEIN-RELATED"/>
    <property type="match status" value="1"/>
</dbReference>
<dbReference type="CDD" id="cd13438">
    <property type="entry name" value="SPFH_eoslipins_u2"/>
    <property type="match status" value="1"/>
</dbReference>
<reference evidence="4 5" key="1">
    <citation type="submission" date="2019-08" db="EMBL/GenBank/DDBJ databases">
        <title>Deep-cultivation of Planctomycetes and their phenomic and genomic characterization uncovers novel biology.</title>
        <authorList>
            <person name="Wiegand S."/>
            <person name="Jogler M."/>
            <person name="Boedeker C."/>
            <person name="Pinto D."/>
            <person name="Vollmers J."/>
            <person name="Rivas-Marin E."/>
            <person name="Kohn T."/>
            <person name="Peeters S.H."/>
            <person name="Heuer A."/>
            <person name="Rast P."/>
            <person name="Oberbeckmann S."/>
            <person name="Bunk B."/>
            <person name="Jeske O."/>
            <person name="Meyerdierks A."/>
            <person name="Storesund J.E."/>
            <person name="Kallscheuer N."/>
            <person name="Luecker S."/>
            <person name="Lage O.M."/>
            <person name="Pohl T."/>
            <person name="Merkel B.J."/>
            <person name="Hornburger P."/>
            <person name="Mueller R.-W."/>
            <person name="Bruemmer F."/>
            <person name="Labrenz M."/>
            <person name="Spormann A.M."/>
            <person name="Op Den Camp H."/>
            <person name="Overmann J."/>
            <person name="Amann R."/>
            <person name="Jetten M.S.M."/>
            <person name="Mascher T."/>
            <person name="Medema M.H."/>
            <person name="Devos D.P."/>
            <person name="Kaster A.-K."/>
            <person name="Ovreas L."/>
            <person name="Rohde M."/>
            <person name="Galperin M.Y."/>
            <person name="Jogler C."/>
        </authorList>
    </citation>
    <scope>NUCLEOTIDE SEQUENCE [LARGE SCALE GENOMIC DNA]</scope>
    <source>
        <strain evidence="4 5">LF1</strain>
    </source>
</reference>
<dbReference type="GO" id="GO:0005886">
    <property type="term" value="C:plasma membrane"/>
    <property type="evidence" value="ECO:0007669"/>
    <property type="project" value="InterPro"/>
</dbReference>
<comment type="subcellular location">
    <subcellularLocation>
        <location evidence="1">Membrane</location>
        <topology evidence="1">Single-pass membrane protein</topology>
    </subcellularLocation>
</comment>
<protein>
    <submittedName>
        <fullName evidence="4">FtsH protease regulator HflK</fullName>
    </submittedName>
</protein>
<evidence type="ECO:0000256" key="1">
    <source>
        <dbReference type="ARBA" id="ARBA00004167"/>
    </source>
</evidence>
<evidence type="ECO:0000313" key="5">
    <source>
        <dbReference type="Proteomes" id="UP000322699"/>
    </source>
</evidence>
<proteinExistence type="inferred from homology"/>
<dbReference type="GO" id="GO:0008233">
    <property type="term" value="F:peptidase activity"/>
    <property type="evidence" value="ECO:0007669"/>
    <property type="project" value="UniProtKB-KW"/>
</dbReference>
<organism evidence="4 5">
    <name type="scientific">Rubripirellula obstinata</name>
    <dbReference type="NCBI Taxonomy" id="406547"/>
    <lineage>
        <taxon>Bacteria</taxon>
        <taxon>Pseudomonadati</taxon>
        <taxon>Planctomycetota</taxon>
        <taxon>Planctomycetia</taxon>
        <taxon>Pirellulales</taxon>
        <taxon>Pirellulaceae</taxon>
        <taxon>Rubripirellula</taxon>
    </lineage>
</organism>
<dbReference type="SUPFAM" id="SSF117892">
    <property type="entry name" value="Band 7/SPFH domain"/>
    <property type="match status" value="1"/>
</dbReference>
<evidence type="ECO:0000259" key="3">
    <source>
        <dbReference type="SMART" id="SM00244"/>
    </source>
</evidence>
<gene>
    <name evidence="4" type="ORF">LF1_05800</name>
</gene>
<keyword evidence="4" id="KW-0645">Protease</keyword>
<dbReference type="InterPro" id="IPR001107">
    <property type="entry name" value="Band_7"/>
</dbReference>
<evidence type="ECO:0000313" key="4">
    <source>
        <dbReference type="EMBL" id="KAA1258065.1"/>
    </source>
</evidence>